<dbReference type="Proteomes" id="UP000294927">
    <property type="component" value="Unassembled WGS sequence"/>
</dbReference>
<dbReference type="GO" id="GO:0005506">
    <property type="term" value="F:iron ion binding"/>
    <property type="evidence" value="ECO:0007669"/>
    <property type="project" value="InterPro"/>
</dbReference>
<comment type="similarity">
    <text evidence="1">Belongs to the cytochrome P450 family.</text>
</comment>
<organism evidence="7 8">
    <name type="scientific">Actinophytocola oryzae</name>
    <dbReference type="NCBI Taxonomy" id="502181"/>
    <lineage>
        <taxon>Bacteria</taxon>
        <taxon>Bacillati</taxon>
        <taxon>Actinomycetota</taxon>
        <taxon>Actinomycetes</taxon>
        <taxon>Pseudonocardiales</taxon>
        <taxon>Pseudonocardiaceae</taxon>
    </lineage>
</organism>
<keyword evidence="6" id="KW-0503">Monooxygenase</keyword>
<reference evidence="7 8" key="1">
    <citation type="submission" date="2019-03" db="EMBL/GenBank/DDBJ databases">
        <title>Genomic Encyclopedia of Archaeal and Bacterial Type Strains, Phase II (KMG-II): from individual species to whole genera.</title>
        <authorList>
            <person name="Goeker M."/>
        </authorList>
    </citation>
    <scope>NUCLEOTIDE SEQUENCE [LARGE SCALE GENOMIC DNA]</scope>
    <source>
        <strain evidence="7 8">DSM 45499</strain>
    </source>
</reference>
<dbReference type="InterPro" id="IPR036396">
    <property type="entry name" value="Cyt_P450_sf"/>
</dbReference>
<evidence type="ECO:0000313" key="8">
    <source>
        <dbReference type="Proteomes" id="UP000294927"/>
    </source>
</evidence>
<keyword evidence="8" id="KW-1185">Reference proteome</keyword>
<evidence type="ECO:0000256" key="2">
    <source>
        <dbReference type="ARBA" id="ARBA00022617"/>
    </source>
</evidence>
<proteinExistence type="inferred from homology"/>
<protein>
    <recommendedName>
        <fullName evidence="9">Cytochrome P450</fullName>
    </recommendedName>
</protein>
<evidence type="ECO:0000256" key="6">
    <source>
        <dbReference type="ARBA" id="ARBA00023033"/>
    </source>
</evidence>
<evidence type="ECO:0000256" key="5">
    <source>
        <dbReference type="ARBA" id="ARBA00023004"/>
    </source>
</evidence>
<evidence type="ECO:0000256" key="1">
    <source>
        <dbReference type="ARBA" id="ARBA00010617"/>
    </source>
</evidence>
<evidence type="ECO:0000256" key="3">
    <source>
        <dbReference type="ARBA" id="ARBA00022723"/>
    </source>
</evidence>
<dbReference type="GO" id="GO:0020037">
    <property type="term" value="F:heme binding"/>
    <property type="evidence" value="ECO:0007669"/>
    <property type="project" value="InterPro"/>
</dbReference>
<dbReference type="RefSeq" id="WP_133900729.1">
    <property type="nucleotide sequence ID" value="NZ_SOCP01000001.1"/>
</dbReference>
<dbReference type="PRINTS" id="PR00359">
    <property type="entry name" value="BP450"/>
</dbReference>
<dbReference type="AlphaFoldDB" id="A0A4R7W5D8"/>
<dbReference type="GO" id="GO:0004497">
    <property type="term" value="F:monooxygenase activity"/>
    <property type="evidence" value="ECO:0007669"/>
    <property type="project" value="UniProtKB-KW"/>
</dbReference>
<dbReference type="Gene3D" id="1.10.630.10">
    <property type="entry name" value="Cytochrome P450"/>
    <property type="match status" value="1"/>
</dbReference>
<keyword evidence="3" id="KW-0479">Metal-binding</keyword>
<dbReference type="GO" id="GO:0016705">
    <property type="term" value="F:oxidoreductase activity, acting on paired donors, with incorporation or reduction of molecular oxygen"/>
    <property type="evidence" value="ECO:0007669"/>
    <property type="project" value="InterPro"/>
</dbReference>
<dbReference type="Pfam" id="PF00067">
    <property type="entry name" value="p450"/>
    <property type="match status" value="2"/>
</dbReference>
<name>A0A4R7W5D8_9PSEU</name>
<evidence type="ECO:0008006" key="9">
    <source>
        <dbReference type="Google" id="ProtNLM"/>
    </source>
</evidence>
<dbReference type="EMBL" id="SOCP01000001">
    <property type="protein sequence ID" value="TDV57455.1"/>
    <property type="molecule type" value="Genomic_DNA"/>
</dbReference>
<accession>A0A4R7W5D8</accession>
<evidence type="ECO:0000313" key="7">
    <source>
        <dbReference type="EMBL" id="TDV57455.1"/>
    </source>
</evidence>
<comment type="caution">
    <text evidence="7">The sequence shown here is derived from an EMBL/GenBank/DDBJ whole genome shotgun (WGS) entry which is preliminary data.</text>
</comment>
<keyword evidence="2" id="KW-0349">Heme</keyword>
<dbReference type="FunFam" id="1.10.630.10:FF:000018">
    <property type="entry name" value="Cytochrome P450 monooxygenase"/>
    <property type="match status" value="1"/>
</dbReference>
<dbReference type="InterPro" id="IPR001128">
    <property type="entry name" value="Cyt_P450"/>
</dbReference>
<dbReference type="OrthoDB" id="3209493at2"/>
<dbReference type="CDD" id="cd20625">
    <property type="entry name" value="CYP164-like"/>
    <property type="match status" value="1"/>
</dbReference>
<dbReference type="PANTHER" id="PTHR46696">
    <property type="entry name" value="P450, PUTATIVE (EUROFUNG)-RELATED"/>
    <property type="match status" value="1"/>
</dbReference>
<dbReference type="InterPro" id="IPR002397">
    <property type="entry name" value="Cyt_P450_B"/>
</dbReference>
<gene>
    <name evidence="7" type="ORF">CLV71_101326</name>
</gene>
<evidence type="ECO:0000256" key="4">
    <source>
        <dbReference type="ARBA" id="ARBA00023002"/>
    </source>
</evidence>
<keyword evidence="5" id="KW-0408">Iron</keyword>
<keyword evidence="4" id="KW-0560">Oxidoreductase</keyword>
<dbReference type="SUPFAM" id="SSF48264">
    <property type="entry name" value="Cytochrome P450"/>
    <property type="match status" value="1"/>
</dbReference>
<dbReference type="PANTHER" id="PTHR46696:SF1">
    <property type="entry name" value="CYTOCHROME P450 YJIB-RELATED"/>
    <property type="match status" value="1"/>
</dbReference>
<sequence>MGNPVASLPTFDLLGAEDSLEALARASARTSLSWVPALGAYLVTGYDNVVAALKDGRLLAANATQGFERLTAAEQETLRPLRMSIDMWMGHTTTEGHHRFQQLLKRYFTPSTVNGLRPRVRALTGELLDAVADRGRMDVVRDLAYPLPADIIAEMFGMPRGDRERLRAWSRQLGVVFRNPDTAQFLVSQDNVLEMQDYLRGIVAARRAEPGDDLISMFVGAEREGLVTEDEIVANCGLLLFAGHETTANLVTRGLHTLLNHPDQLALLRARPELNRYAVEEMLRHAGPVVTVVRQTVAPVVVDGHEIPVGQHLFLAVYSANHDPAVFPDPMRFDITRKNNRHVAFGIGAYYCLGAALARVETDECLRLLLDRFPDLRFAADDAPVIVPAPPIGYRVAALPVEF</sequence>